<proteinExistence type="predicted"/>
<evidence type="ECO:0000313" key="3">
    <source>
        <dbReference type="Proteomes" id="UP000663869"/>
    </source>
</evidence>
<dbReference type="EMBL" id="CAJNYU010001838">
    <property type="protein sequence ID" value="CAF3473217.1"/>
    <property type="molecule type" value="Genomic_DNA"/>
</dbReference>
<evidence type="ECO:0000313" key="2">
    <source>
        <dbReference type="EMBL" id="CAF3701568.1"/>
    </source>
</evidence>
<dbReference type="PANTHER" id="PTHR46601:SF2">
    <property type="entry name" value="UBIQUITIN-LIKE PROTEASE FAMILY PROFILE DOMAIN-CONTAINING PROTEIN"/>
    <property type="match status" value="1"/>
</dbReference>
<dbReference type="PANTHER" id="PTHR46601">
    <property type="entry name" value="ULP_PROTEASE DOMAIN-CONTAINING PROTEIN"/>
    <property type="match status" value="1"/>
</dbReference>
<protein>
    <submittedName>
        <fullName evidence="1">Uncharacterized protein</fullName>
    </submittedName>
</protein>
<dbReference type="AlphaFoldDB" id="A0A818FCW1"/>
<name>A0A818FCW1_9BILA</name>
<dbReference type="Proteomes" id="UP000663869">
    <property type="component" value="Unassembled WGS sequence"/>
</dbReference>
<accession>A0A818FCW1</accession>
<dbReference type="Proteomes" id="UP000663872">
    <property type="component" value="Unassembled WGS sequence"/>
</dbReference>
<gene>
    <name evidence="1" type="ORF">FME351_LOCUS14980</name>
    <name evidence="2" type="ORF">GRG538_LOCUS28379</name>
</gene>
<organism evidence="1 3">
    <name type="scientific">Rotaria socialis</name>
    <dbReference type="NCBI Taxonomy" id="392032"/>
    <lineage>
        <taxon>Eukaryota</taxon>
        <taxon>Metazoa</taxon>
        <taxon>Spiralia</taxon>
        <taxon>Gnathifera</taxon>
        <taxon>Rotifera</taxon>
        <taxon>Eurotatoria</taxon>
        <taxon>Bdelloidea</taxon>
        <taxon>Philodinida</taxon>
        <taxon>Philodinidae</taxon>
        <taxon>Rotaria</taxon>
    </lineage>
</organism>
<dbReference type="EMBL" id="CAJNYT010004928">
    <property type="protein sequence ID" value="CAF3701568.1"/>
    <property type="molecule type" value="Genomic_DNA"/>
</dbReference>
<comment type="caution">
    <text evidence="1">The sequence shown here is derived from an EMBL/GenBank/DDBJ whole genome shotgun (WGS) entry which is preliminary data.</text>
</comment>
<evidence type="ECO:0000313" key="1">
    <source>
        <dbReference type="EMBL" id="CAF3473217.1"/>
    </source>
</evidence>
<reference evidence="1" key="1">
    <citation type="submission" date="2021-02" db="EMBL/GenBank/DDBJ databases">
        <authorList>
            <person name="Nowell W R."/>
        </authorList>
    </citation>
    <scope>NUCLEOTIDE SEQUENCE</scope>
</reference>
<sequence>MAMANAEKQKGYRENLKARGLHQVMKQKNAARMRKLRQNLTGNMKEAYDKKHAQSQKAYRNKEKESKIFFSSRQSFGKAVKKVKRVLPKDLNKKKIVSQALAQSVGILPKDSHQRVSRKLSTKIKDTVVLFYCRDDISYQMPGQRDTIVVKNNYSRTTYQKRILLYTIREAYEIFLVENPGISIARTIFAEMRPEHVVIKSCMAHRVCVCMHHENVNLLLNTLQKHVHGSICSDLHSFTSALVCDESNYNCMASSCLLCENKFDTNIKNNIIDRNITVKWYQWKNINRYAAKEEEQGSVEQCVELLASKVRPFLLHVYIKRQQNKSFEESKSNSNSNKIVVQVDYSENFDIKDQDQIQAAHWNTKSVSLFTAHAWCGENNYSFSLISNNLTHDKYCISNCIIYIINKLKQHLASLGEIFFLVMVQQANSSNVIC</sequence>